<feature type="transmembrane region" description="Helical" evidence="5">
    <location>
        <begin position="429"/>
        <end position="451"/>
    </location>
</feature>
<sequence>MVEEDMRSVNSQSTEHLVYSMTPREDTPYTPYEVDRLKRHLKFHFMTPCQKFKARKRKPWKLIVQILKIIIVTTQVFVFGMQRGNFVDFEQKTRLSLQHLLFKGWEPSYETMPYPAAIGRYALYKTTEIVDHLNYAMTNFNLTEKLAIGAYGFTEDQAGLRSKTATLTLVKFQVGEIFPNNVTYNLNPNLDKVSLTFNATKLENGTEVYDFQQVLRNNGQELSVNKLHSMELNFSLYGIHLKQGTNKVNVEPDCLLIKGKIKYDNSKHNGQMTVFMEIELVSKTCNDGSIFEEDTELETIALILLDSVVVLLCFLSTVTCARSMKRSVILYRKSRVFFKKHYGYKCTWEDVMVFANFWYVMIVTSDILCVIGTGLKVAISHQEYKYMEYSGMLLGIATVLVWMGVIRYFEYFERYNVLVLTCKKAFPDVIRFMICAATIYIAFTICGGWCWDLTTSRIQFQTIFASSECLFSLVNGDDMFVTFSVIDDKAPTAIWIFSRVYLYVFISLFIYFVLNVFISVIIDTYEVVKQHYIDGSPKTVVENFIDSCPDDPSSPLYISDMYSTRQCCSSAGCWLFFCGRRRDYTDDLTNILE</sequence>
<evidence type="ECO:0000256" key="1">
    <source>
        <dbReference type="ARBA" id="ARBA00004141"/>
    </source>
</evidence>
<dbReference type="GO" id="GO:0072345">
    <property type="term" value="F:NAADP-sensitive calcium-release channel activity"/>
    <property type="evidence" value="ECO:0007669"/>
    <property type="project" value="TreeGrafter"/>
</dbReference>
<dbReference type="CDD" id="cd21050">
    <property type="entry name" value="ELD_TRPML"/>
    <property type="match status" value="1"/>
</dbReference>
<proteinExistence type="predicted"/>
<dbReference type="EMBL" id="VXIV02001533">
    <property type="protein sequence ID" value="KAF6032132.1"/>
    <property type="molecule type" value="Genomic_DNA"/>
</dbReference>
<keyword evidence="4 5" id="KW-0472">Membrane</keyword>
<feature type="transmembrane region" description="Helical" evidence="5">
    <location>
        <begin position="500"/>
        <end position="522"/>
    </location>
</feature>
<dbReference type="Proteomes" id="UP000593567">
    <property type="component" value="Unassembled WGS sequence"/>
</dbReference>
<dbReference type="OrthoDB" id="263481at2759"/>
<dbReference type="AlphaFoldDB" id="A0A7J7K0J0"/>
<accession>A0A7J7K0J0</accession>
<evidence type="ECO:0000256" key="3">
    <source>
        <dbReference type="ARBA" id="ARBA00022989"/>
    </source>
</evidence>
<evidence type="ECO:0000256" key="2">
    <source>
        <dbReference type="ARBA" id="ARBA00022692"/>
    </source>
</evidence>
<evidence type="ECO:0000256" key="4">
    <source>
        <dbReference type="ARBA" id="ARBA00023136"/>
    </source>
</evidence>
<feature type="domain" description="Mucolipin extracytosolic" evidence="7">
    <location>
        <begin position="87"/>
        <end position="285"/>
    </location>
</feature>
<dbReference type="GO" id="GO:0005886">
    <property type="term" value="C:plasma membrane"/>
    <property type="evidence" value="ECO:0007669"/>
    <property type="project" value="TreeGrafter"/>
</dbReference>
<dbReference type="GO" id="GO:0005765">
    <property type="term" value="C:lysosomal membrane"/>
    <property type="evidence" value="ECO:0007669"/>
    <property type="project" value="TreeGrafter"/>
</dbReference>
<evidence type="ECO:0000313" key="8">
    <source>
        <dbReference type="EMBL" id="KAF6032132.1"/>
    </source>
</evidence>
<dbReference type="Gene3D" id="1.10.287.70">
    <property type="match status" value="1"/>
</dbReference>
<feature type="transmembrane region" description="Helical" evidence="5">
    <location>
        <begin position="357"/>
        <end position="379"/>
    </location>
</feature>
<dbReference type="InterPro" id="IPR049134">
    <property type="entry name" value="MCLN_ECD"/>
</dbReference>
<evidence type="ECO:0000313" key="9">
    <source>
        <dbReference type="Proteomes" id="UP000593567"/>
    </source>
</evidence>
<comment type="caution">
    <text evidence="8">The sequence shown here is derived from an EMBL/GenBank/DDBJ whole genome shotgun (WGS) entry which is preliminary data.</text>
</comment>
<dbReference type="Pfam" id="PF21381">
    <property type="entry name" value="MCLN_ECD"/>
    <property type="match status" value="1"/>
</dbReference>
<feature type="transmembrane region" description="Helical" evidence="5">
    <location>
        <begin position="62"/>
        <end position="81"/>
    </location>
</feature>
<comment type="subcellular location">
    <subcellularLocation>
        <location evidence="1">Membrane</location>
        <topology evidence="1">Multi-pass membrane protein</topology>
    </subcellularLocation>
</comment>
<dbReference type="Pfam" id="PF00520">
    <property type="entry name" value="Ion_trans"/>
    <property type="match status" value="1"/>
</dbReference>
<keyword evidence="2 5" id="KW-0812">Transmembrane</keyword>
<reference evidence="8" key="1">
    <citation type="submission" date="2020-06" db="EMBL/GenBank/DDBJ databases">
        <title>Draft genome of Bugula neritina, a colonial animal packing powerful symbionts and potential medicines.</title>
        <authorList>
            <person name="Rayko M."/>
        </authorList>
    </citation>
    <scope>NUCLEOTIDE SEQUENCE [LARGE SCALE GENOMIC DNA]</scope>
    <source>
        <strain evidence="8">Kwan_BN1</strain>
    </source>
</reference>
<name>A0A7J7K0J0_BUGNE</name>
<organism evidence="8 9">
    <name type="scientific">Bugula neritina</name>
    <name type="common">Brown bryozoan</name>
    <name type="synonym">Sertularia neritina</name>
    <dbReference type="NCBI Taxonomy" id="10212"/>
    <lineage>
        <taxon>Eukaryota</taxon>
        <taxon>Metazoa</taxon>
        <taxon>Spiralia</taxon>
        <taxon>Lophotrochozoa</taxon>
        <taxon>Bryozoa</taxon>
        <taxon>Gymnolaemata</taxon>
        <taxon>Cheilostomatida</taxon>
        <taxon>Flustrina</taxon>
        <taxon>Buguloidea</taxon>
        <taxon>Bugulidae</taxon>
        <taxon>Bugula</taxon>
    </lineage>
</organism>
<keyword evidence="9" id="KW-1185">Reference proteome</keyword>
<evidence type="ECO:0000259" key="6">
    <source>
        <dbReference type="Pfam" id="PF00520"/>
    </source>
</evidence>
<evidence type="ECO:0000259" key="7">
    <source>
        <dbReference type="Pfam" id="PF21381"/>
    </source>
</evidence>
<dbReference type="InterPro" id="IPR039031">
    <property type="entry name" value="Mucolipin"/>
</dbReference>
<evidence type="ECO:0000256" key="5">
    <source>
        <dbReference type="SAM" id="Phobius"/>
    </source>
</evidence>
<dbReference type="PANTHER" id="PTHR12127:SF7">
    <property type="entry name" value="SD02261P"/>
    <property type="match status" value="1"/>
</dbReference>
<dbReference type="InterPro" id="IPR005821">
    <property type="entry name" value="Ion_trans_dom"/>
</dbReference>
<gene>
    <name evidence="8" type="ORF">EB796_009527</name>
</gene>
<feature type="domain" description="Ion transport" evidence="6">
    <location>
        <begin position="350"/>
        <end position="531"/>
    </location>
</feature>
<keyword evidence="3 5" id="KW-1133">Transmembrane helix</keyword>
<dbReference type="PANTHER" id="PTHR12127">
    <property type="entry name" value="MUCOLIPIN"/>
    <property type="match status" value="1"/>
</dbReference>
<protein>
    <submittedName>
        <fullName evidence="8">TRPML</fullName>
    </submittedName>
</protein>
<feature type="transmembrane region" description="Helical" evidence="5">
    <location>
        <begin position="391"/>
        <end position="409"/>
    </location>
</feature>